<dbReference type="InterPro" id="IPR037171">
    <property type="entry name" value="NagB/RpiA_transferase-like"/>
</dbReference>
<evidence type="ECO:0000256" key="3">
    <source>
        <dbReference type="ARBA" id="ARBA00023163"/>
    </source>
</evidence>
<feature type="domain" description="HTH deoR-type" evidence="4">
    <location>
        <begin position="3"/>
        <end position="58"/>
    </location>
</feature>
<keyword evidence="6" id="KW-1185">Reference proteome</keyword>
<dbReference type="Pfam" id="PF08220">
    <property type="entry name" value="HTH_DeoR"/>
    <property type="match status" value="1"/>
</dbReference>
<dbReference type="InterPro" id="IPR018356">
    <property type="entry name" value="Tscrpt_reg_HTH_DeoR_CS"/>
</dbReference>
<evidence type="ECO:0000313" key="5">
    <source>
        <dbReference type="EMBL" id="KAE9633784.1"/>
    </source>
</evidence>
<dbReference type="PANTHER" id="PTHR30363">
    <property type="entry name" value="HTH-TYPE TRANSCRIPTIONAL REGULATOR SRLR-RELATED"/>
    <property type="match status" value="1"/>
</dbReference>
<dbReference type="InterPro" id="IPR036388">
    <property type="entry name" value="WH-like_DNA-bd_sf"/>
</dbReference>
<name>A0A7C8HFG9_9FIRM</name>
<dbReference type="RefSeq" id="WP_158740604.1">
    <property type="nucleotide sequence ID" value="NZ_WSLF01000007.1"/>
</dbReference>
<dbReference type="InterPro" id="IPR001034">
    <property type="entry name" value="DeoR_HTH"/>
</dbReference>
<evidence type="ECO:0000256" key="1">
    <source>
        <dbReference type="ARBA" id="ARBA00023015"/>
    </source>
</evidence>
<evidence type="ECO:0000259" key="4">
    <source>
        <dbReference type="PROSITE" id="PS51000"/>
    </source>
</evidence>
<dbReference type="GO" id="GO:0003700">
    <property type="term" value="F:DNA-binding transcription factor activity"/>
    <property type="evidence" value="ECO:0007669"/>
    <property type="project" value="InterPro"/>
</dbReference>
<dbReference type="SMART" id="SM00420">
    <property type="entry name" value="HTH_DEOR"/>
    <property type="match status" value="1"/>
</dbReference>
<dbReference type="SUPFAM" id="SSF100950">
    <property type="entry name" value="NagB/RpiA/CoA transferase-like"/>
    <property type="match status" value="1"/>
</dbReference>
<reference evidence="5 6" key="1">
    <citation type="submission" date="2019-12" db="EMBL/GenBank/DDBJ databases">
        <title>Defluviitalea raffinosedens, isolated from a biogas fermenter, genome sequencing and characterization.</title>
        <authorList>
            <person name="Rettenmaier R."/>
            <person name="Schneider M."/>
            <person name="Neuhaus K."/>
            <person name="Liebl W."/>
            <person name="Zverlov V."/>
        </authorList>
    </citation>
    <scope>NUCLEOTIDE SEQUENCE [LARGE SCALE GENOMIC DNA]</scope>
    <source>
        <strain evidence="5 6">249c-K6</strain>
    </source>
</reference>
<accession>A0A7C8HFG9</accession>
<dbReference type="Pfam" id="PF00455">
    <property type="entry name" value="DeoRC"/>
    <property type="match status" value="1"/>
</dbReference>
<dbReference type="PROSITE" id="PS00894">
    <property type="entry name" value="HTH_DEOR_1"/>
    <property type="match status" value="1"/>
</dbReference>
<comment type="caution">
    <text evidence="5">The sequence shown here is derived from an EMBL/GenBank/DDBJ whole genome shotgun (WGS) entry which is preliminary data.</text>
</comment>
<dbReference type="AlphaFoldDB" id="A0A7C8HFG9"/>
<evidence type="ECO:0000256" key="2">
    <source>
        <dbReference type="ARBA" id="ARBA00023125"/>
    </source>
</evidence>
<dbReference type="Gene3D" id="1.10.10.10">
    <property type="entry name" value="Winged helix-like DNA-binding domain superfamily/Winged helix DNA-binding domain"/>
    <property type="match status" value="1"/>
</dbReference>
<dbReference type="GO" id="GO:0003677">
    <property type="term" value="F:DNA binding"/>
    <property type="evidence" value="ECO:0007669"/>
    <property type="project" value="UniProtKB-KW"/>
</dbReference>
<dbReference type="PROSITE" id="PS51000">
    <property type="entry name" value="HTH_DEOR_2"/>
    <property type="match status" value="1"/>
</dbReference>
<dbReference type="InterPro" id="IPR036390">
    <property type="entry name" value="WH_DNA-bd_sf"/>
</dbReference>
<proteinExistence type="predicted"/>
<keyword evidence="2" id="KW-0238">DNA-binding</keyword>
<dbReference type="PANTHER" id="PTHR30363:SF44">
    <property type="entry name" value="AGA OPERON TRANSCRIPTIONAL REPRESSOR-RELATED"/>
    <property type="match status" value="1"/>
</dbReference>
<sequence>MFAPERIRVIKNILLDKKYIHVSSLSSILNVSEVTIRRDLEKLENEKFLTRTHGGALLNEALYDEEIDSDLQNDPFFEERLEIGDIANHMIEDNDIILLSQGPTNLCIAKKIINKRNLTVLTNDLNIASELSCNPSIKVIIPGGDLDSASMCLVGKFAEKNIREFFVSKAFIEVDGVNIKRGYTVQSIEKASIINEMIHIANQCIIVCLYKAFDNIAFSQIGPISMANKIITNPKIPENYKQYFFENNIQFFTAFNAYEGGV</sequence>
<keyword evidence="1" id="KW-0805">Transcription regulation</keyword>
<evidence type="ECO:0000313" key="6">
    <source>
        <dbReference type="Proteomes" id="UP000483018"/>
    </source>
</evidence>
<keyword evidence="3" id="KW-0804">Transcription</keyword>
<dbReference type="SUPFAM" id="SSF46785">
    <property type="entry name" value="Winged helix' DNA-binding domain"/>
    <property type="match status" value="1"/>
</dbReference>
<dbReference type="EMBL" id="WSLF01000007">
    <property type="protein sequence ID" value="KAE9633784.1"/>
    <property type="molecule type" value="Genomic_DNA"/>
</dbReference>
<dbReference type="PRINTS" id="PR00037">
    <property type="entry name" value="HTHLACR"/>
</dbReference>
<protein>
    <submittedName>
        <fullName evidence="5">DeoR family transcriptional regulator</fullName>
    </submittedName>
</protein>
<dbReference type="InterPro" id="IPR014036">
    <property type="entry name" value="DeoR-like_C"/>
</dbReference>
<dbReference type="SMART" id="SM01134">
    <property type="entry name" value="DeoRC"/>
    <property type="match status" value="1"/>
</dbReference>
<dbReference type="OrthoDB" id="9797223at2"/>
<dbReference type="Proteomes" id="UP000483018">
    <property type="component" value="Unassembled WGS sequence"/>
</dbReference>
<dbReference type="InterPro" id="IPR050313">
    <property type="entry name" value="Carb_Metab_HTH_regulators"/>
</dbReference>
<gene>
    <name evidence="5" type="ORF">GND95_09020</name>
</gene>
<organism evidence="5 6">
    <name type="scientific">Defluviitalea raffinosedens</name>
    <dbReference type="NCBI Taxonomy" id="1450156"/>
    <lineage>
        <taxon>Bacteria</taxon>
        <taxon>Bacillati</taxon>
        <taxon>Bacillota</taxon>
        <taxon>Clostridia</taxon>
        <taxon>Lachnospirales</taxon>
        <taxon>Defluviitaleaceae</taxon>
        <taxon>Defluviitalea</taxon>
    </lineage>
</organism>